<evidence type="ECO:0000313" key="2">
    <source>
        <dbReference type="EMBL" id="VDN00616.1"/>
    </source>
</evidence>
<evidence type="ECO:0000313" key="5">
    <source>
        <dbReference type="WBParaSite" id="nOo.2.0.1.t13183-RA"/>
    </source>
</evidence>
<dbReference type="STRING" id="42157.A0A182EYC7"/>
<evidence type="ECO:0000313" key="3">
    <source>
        <dbReference type="Proteomes" id="UP000271087"/>
    </source>
</evidence>
<sequence length="46" mass="5393">ILVTIGLLSICIHRQQRVRQKPIYAIAHELQALKNDEKLKVERKMP</sequence>
<reference evidence="1 3" key="2">
    <citation type="submission" date="2018-08" db="EMBL/GenBank/DDBJ databases">
        <authorList>
            <person name="Laetsch R D."/>
            <person name="Stevens L."/>
            <person name="Kumar S."/>
            <person name="Blaxter L. M."/>
        </authorList>
    </citation>
    <scope>NUCLEOTIDE SEQUENCE [LARGE SCALE GENOMIC DNA]</scope>
</reference>
<dbReference type="Proteomes" id="UP000271087">
    <property type="component" value="Unassembled WGS sequence"/>
</dbReference>
<dbReference type="AlphaFoldDB" id="A0A182EYC7"/>
<name>A0A182EYC7_ONCOC</name>
<proteinExistence type="predicted"/>
<evidence type="ECO:0000313" key="1">
    <source>
        <dbReference type="EMBL" id="VDM98730.1"/>
    </source>
</evidence>
<accession>A0A182EYC7</accession>
<reference evidence="4 5" key="1">
    <citation type="submission" date="2016-06" db="UniProtKB">
        <authorList>
            <consortium name="WormBaseParasite"/>
        </authorList>
    </citation>
    <scope>IDENTIFICATION</scope>
</reference>
<dbReference type="EMBL" id="UYRW01013923">
    <property type="protein sequence ID" value="VDN00616.1"/>
    <property type="molecule type" value="Genomic_DNA"/>
</dbReference>
<dbReference type="WBParaSite" id="nOo.2.0.1.t13183-RA">
    <property type="protein sequence ID" value="nOo.2.0.1.t13183-RA"/>
    <property type="gene ID" value="nOo.2.0.1.g13183"/>
</dbReference>
<gene>
    <name evidence="1" type="ORF">NOO_LOCUS12353</name>
    <name evidence="2" type="ORF">NOO_LOCUS13183</name>
</gene>
<evidence type="ECO:0000313" key="4">
    <source>
        <dbReference type="WBParaSite" id="nOo.2.0.1.t12353-RA"/>
    </source>
</evidence>
<keyword evidence="3" id="KW-1185">Reference proteome</keyword>
<protein>
    <submittedName>
        <fullName evidence="4 5">Cytochrome c oxidase assembly protein COX16 homolog, mitochondrial</fullName>
    </submittedName>
</protein>
<organism evidence="5">
    <name type="scientific">Onchocerca ochengi</name>
    <name type="common">Filarial nematode worm</name>
    <dbReference type="NCBI Taxonomy" id="42157"/>
    <lineage>
        <taxon>Eukaryota</taxon>
        <taxon>Metazoa</taxon>
        <taxon>Ecdysozoa</taxon>
        <taxon>Nematoda</taxon>
        <taxon>Chromadorea</taxon>
        <taxon>Rhabditida</taxon>
        <taxon>Spirurina</taxon>
        <taxon>Spiruromorpha</taxon>
        <taxon>Filarioidea</taxon>
        <taxon>Onchocercidae</taxon>
        <taxon>Onchocerca</taxon>
    </lineage>
</organism>
<dbReference type="WBParaSite" id="nOo.2.0.1.t12353-RA">
    <property type="protein sequence ID" value="nOo.2.0.1.t12353-RA"/>
    <property type="gene ID" value="nOo.2.0.1.g12353"/>
</dbReference>
<dbReference type="EMBL" id="UYRW01010384">
    <property type="protein sequence ID" value="VDM98730.1"/>
    <property type="molecule type" value="Genomic_DNA"/>
</dbReference>